<dbReference type="OrthoDB" id="4226666at2759"/>
<dbReference type="AlphaFoldDB" id="A0A9P4J8J0"/>
<name>A0A9P4J8J0_9PEZI</name>
<proteinExistence type="predicted"/>
<evidence type="ECO:0000313" key="3">
    <source>
        <dbReference type="Proteomes" id="UP000799439"/>
    </source>
</evidence>
<evidence type="ECO:0000256" key="1">
    <source>
        <dbReference type="SAM" id="MobiDB-lite"/>
    </source>
</evidence>
<keyword evidence="3" id="KW-1185">Reference proteome</keyword>
<comment type="caution">
    <text evidence="2">The sequence shown here is derived from an EMBL/GenBank/DDBJ whole genome shotgun (WGS) entry which is preliminary data.</text>
</comment>
<reference evidence="2" key="1">
    <citation type="journal article" date="2020" name="Stud. Mycol.">
        <title>101 Dothideomycetes genomes: a test case for predicting lifestyles and emergence of pathogens.</title>
        <authorList>
            <person name="Haridas S."/>
            <person name="Albert R."/>
            <person name="Binder M."/>
            <person name="Bloem J."/>
            <person name="Labutti K."/>
            <person name="Salamov A."/>
            <person name="Andreopoulos B."/>
            <person name="Baker S."/>
            <person name="Barry K."/>
            <person name="Bills G."/>
            <person name="Bluhm B."/>
            <person name="Cannon C."/>
            <person name="Castanera R."/>
            <person name="Culley D."/>
            <person name="Daum C."/>
            <person name="Ezra D."/>
            <person name="Gonzalez J."/>
            <person name="Henrissat B."/>
            <person name="Kuo A."/>
            <person name="Liang C."/>
            <person name="Lipzen A."/>
            <person name="Lutzoni F."/>
            <person name="Magnuson J."/>
            <person name="Mondo S."/>
            <person name="Nolan M."/>
            <person name="Ohm R."/>
            <person name="Pangilinan J."/>
            <person name="Park H.-J."/>
            <person name="Ramirez L."/>
            <person name="Alfaro M."/>
            <person name="Sun H."/>
            <person name="Tritt A."/>
            <person name="Yoshinaga Y."/>
            <person name="Zwiers L.-H."/>
            <person name="Turgeon B."/>
            <person name="Goodwin S."/>
            <person name="Spatafora J."/>
            <person name="Crous P."/>
            <person name="Grigoriev I."/>
        </authorList>
    </citation>
    <scope>NUCLEOTIDE SEQUENCE</scope>
    <source>
        <strain evidence="2">CBS 260.36</strain>
    </source>
</reference>
<evidence type="ECO:0000313" key="2">
    <source>
        <dbReference type="EMBL" id="KAF2156771.1"/>
    </source>
</evidence>
<accession>A0A9P4J8J0</accession>
<dbReference type="Proteomes" id="UP000799439">
    <property type="component" value="Unassembled WGS sequence"/>
</dbReference>
<organism evidence="2 3">
    <name type="scientific">Myriangium duriaei CBS 260.36</name>
    <dbReference type="NCBI Taxonomy" id="1168546"/>
    <lineage>
        <taxon>Eukaryota</taxon>
        <taxon>Fungi</taxon>
        <taxon>Dikarya</taxon>
        <taxon>Ascomycota</taxon>
        <taxon>Pezizomycotina</taxon>
        <taxon>Dothideomycetes</taxon>
        <taxon>Dothideomycetidae</taxon>
        <taxon>Myriangiales</taxon>
        <taxon>Myriangiaceae</taxon>
        <taxon>Myriangium</taxon>
    </lineage>
</organism>
<gene>
    <name evidence="2" type="ORF">K461DRAFT_309019</name>
</gene>
<feature type="region of interest" description="Disordered" evidence="1">
    <location>
        <begin position="152"/>
        <end position="182"/>
    </location>
</feature>
<evidence type="ECO:0008006" key="4">
    <source>
        <dbReference type="Google" id="ProtNLM"/>
    </source>
</evidence>
<dbReference type="PANTHER" id="PTHR35392">
    <property type="entry name" value="ZN(II)2CYS6 TRANSCRIPTION FACTOR (EUROFUNG)-RELATED-RELATED"/>
    <property type="match status" value="1"/>
</dbReference>
<dbReference type="PANTHER" id="PTHR35392:SF1">
    <property type="entry name" value="ZN(II)2CYS6 TRANSCRIPTION FACTOR (EUROFUNG)"/>
    <property type="match status" value="1"/>
</dbReference>
<dbReference type="EMBL" id="ML996081">
    <property type="protein sequence ID" value="KAF2156771.1"/>
    <property type="molecule type" value="Genomic_DNA"/>
</dbReference>
<protein>
    <recommendedName>
        <fullName evidence="4">Zn(2)-C6 fungal-type domain-containing protein</fullName>
    </recommendedName>
</protein>
<dbReference type="InterPro" id="IPR052973">
    <property type="entry name" value="Fungal_sec-metab_reg_TF"/>
</dbReference>
<sequence>MEGTPQAGPTQEFVAHDDRTLTWPMPLDDLEPGIVCSGDLADLYLNQHPAITGGTDLQSQTNHYFYDVPIDYLPVQPSRDCLSREVVSWRSSGPEASDPTQFSAAGPVEALAKHATTNDRDNALPLPETRFADNRQDHTYLDQGNTLLRTTLAKSRSSKKSGVTKLQRGGRYQPLTRQQRKSAGDMRKAGACWCCAIQRDKCDHNEPCERCRQKWLRASSSPLTILRCDRRPLVQLLDLVIPPSLCRSTTRSEALEFVSVRIRCWLDVSVVVPLSFSYGPLIDWIVMREFKLHAAFDGFRYELLYDTSETDVSLQTMPKKSPCLALTQINEEDHAKFNKFIDDIIEQDLDKFVVECFENEHQFQTDLLRLLSHLYHRLHNSLDTDKRFKSALHNILRMLIVTNMMCIPLKIPEVSMPSVISQLQSDNRLEEYAPQASSRIASFQIKYYLSHIRSETYAAILKTLHTIYRTGEQKEKTWLIALCCTLGLSMVLEECQHLLNIQWDSRIVKEGVDPFIAKKMTLSDCGLIDEQFAFLVQLFNVKYSRKNVRYPSYRDYLTGCEAEGPEHAFIVGLRGLMQDNAECLKTRVNLILSPDNERQWTSRLVAKFLDHFMELDLGSQI</sequence>